<feature type="domain" description="CusB-like beta-barrel" evidence="6">
    <location>
        <begin position="245"/>
        <end position="315"/>
    </location>
</feature>
<dbReference type="Pfam" id="PF25917">
    <property type="entry name" value="BSH_RND"/>
    <property type="match status" value="1"/>
</dbReference>
<keyword evidence="4" id="KW-0732">Signal</keyword>
<dbReference type="EMBL" id="BMPO01000011">
    <property type="protein sequence ID" value="GGK09096.1"/>
    <property type="molecule type" value="Genomic_DNA"/>
</dbReference>
<comment type="similarity">
    <text evidence="1">Belongs to the membrane fusion protein (MFP) (TC 8.A.1) family.</text>
</comment>
<dbReference type="GO" id="GO:0015562">
    <property type="term" value="F:efflux transmembrane transporter activity"/>
    <property type="evidence" value="ECO:0007669"/>
    <property type="project" value="TreeGrafter"/>
</dbReference>
<protein>
    <recommendedName>
        <fullName evidence="9">Efflux RND transporter periplasmic adaptor subunit</fullName>
    </recommendedName>
</protein>
<keyword evidence="8" id="KW-1185">Reference proteome</keyword>
<evidence type="ECO:0000259" key="6">
    <source>
        <dbReference type="Pfam" id="PF25954"/>
    </source>
</evidence>
<dbReference type="Pfam" id="PF25954">
    <property type="entry name" value="Beta-barrel_RND_2"/>
    <property type="match status" value="1"/>
</dbReference>
<evidence type="ECO:0000256" key="2">
    <source>
        <dbReference type="ARBA" id="ARBA00023054"/>
    </source>
</evidence>
<dbReference type="Gene3D" id="2.40.30.170">
    <property type="match status" value="1"/>
</dbReference>
<feature type="chain" id="PRO_5037310412" description="Efflux RND transporter periplasmic adaptor subunit" evidence="4">
    <location>
        <begin position="21"/>
        <end position="316"/>
    </location>
</feature>
<evidence type="ECO:0000259" key="5">
    <source>
        <dbReference type="Pfam" id="PF25917"/>
    </source>
</evidence>
<organism evidence="7 8">
    <name type="scientific">Pseudomonas matsuisoli</name>
    <dbReference type="NCBI Taxonomy" id="1515666"/>
    <lineage>
        <taxon>Bacteria</taxon>
        <taxon>Pseudomonadati</taxon>
        <taxon>Pseudomonadota</taxon>
        <taxon>Gammaproteobacteria</taxon>
        <taxon>Pseudomonadales</taxon>
        <taxon>Pseudomonadaceae</taxon>
        <taxon>Pseudomonas</taxon>
    </lineage>
</organism>
<evidence type="ECO:0000256" key="4">
    <source>
        <dbReference type="SAM" id="SignalP"/>
    </source>
</evidence>
<keyword evidence="2" id="KW-0175">Coiled coil</keyword>
<evidence type="ECO:0000313" key="7">
    <source>
        <dbReference type="EMBL" id="GGK09096.1"/>
    </source>
</evidence>
<dbReference type="GO" id="GO:1990281">
    <property type="term" value="C:efflux pump complex"/>
    <property type="evidence" value="ECO:0007669"/>
    <property type="project" value="TreeGrafter"/>
</dbReference>
<feature type="signal peptide" evidence="4">
    <location>
        <begin position="1"/>
        <end position="20"/>
    </location>
</feature>
<evidence type="ECO:0008006" key="9">
    <source>
        <dbReference type="Google" id="ProtNLM"/>
    </source>
</evidence>
<dbReference type="RefSeq" id="WP_188985791.1">
    <property type="nucleotide sequence ID" value="NZ_BMPO01000011.1"/>
</dbReference>
<feature type="compositionally biased region" description="Low complexity" evidence="3">
    <location>
        <begin position="75"/>
        <end position="92"/>
    </location>
</feature>
<dbReference type="PANTHER" id="PTHR30469">
    <property type="entry name" value="MULTIDRUG RESISTANCE PROTEIN MDTA"/>
    <property type="match status" value="1"/>
</dbReference>
<dbReference type="NCBIfam" id="TIGR01730">
    <property type="entry name" value="RND_mfp"/>
    <property type="match status" value="1"/>
</dbReference>
<reference evidence="7" key="1">
    <citation type="journal article" date="2014" name="Int. J. Syst. Evol. Microbiol.">
        <title>Complete genome sequence of Corynebacterium casei LMG S-19264T (=DSM 44701T), isolated from a smear-ripened cheese.</title>
        <authorList>
            <consortium name="US DOE Joint Genome Institute (JGI-PGF)"/>
            <person name="Walter F."/>
            <person name="Albersmeier A."/>
            <person name="Kalinowski J."/>
            <person name="Ruckert C."/>
        </authorList>
    </citation>
    <scope>NUCLEOTIDE SEQUENCE</scope>
    <source>
        <strain evidence="7">JCM 30078</strain>
    </source>
</reference>
<reference evidence="7" key="2">
    <citation type="submission" date="2020-09" db="EMBL/GenBank/DDBJ databases">
        <authorList>
            <person name="Sun Q."/>
            <person name="Ohkuma M."/>
        </authorList>
    </citation>
    <scope>NUCLEOTIDE SEQUENCE</scope>
    <source>
        <strain evidence="7">JCM 30078</strain>
    </source>
</reference>
<feature type="region of interest" description="Disordered" evidence="3">
    <location>
        <begin position="75"/>
        <end position="95"/>
    </location>
</feature>
<dbReference type="SUPFAM" id="SSF111369">
    <property type="entry name" value="HlyD-like secretion proteins"/>
    <property type="match status" value="1"/>
</dbReference>
<dbReference type="InterPro" id="IPR006143">
    <property type="entry name" value="RND_pump_MFP"/>
</dbReference>
<dbReference type="InterPro" id="IPR058792">
    <property type="entry name" value="Beta-barrel_RND_2"/>
</dbReference>
<dbReference type="Proteomes" id="UP000635983">
    <property type="component" value="Unassembled WGS sequence"/>
</dbReference>
<dbReference type="InterPro" id="IPR058625">
    <property type="entry name" value="MdtA-like_BSH"/>
</dbReference>
<name>A0A917V0Y4_9PSED</name>
<accession>A0A917V0Y4</accession>
<comment type="caution">
    <text evidence="7">The sequence shown here is derived from an EMBL/GenBank/DDBJ whole genome shotgun (WGS) entry which is preliminary data.</text>
</comment>
<evidence type="ECO:0000313" key="8">
    <source>
        <dbReference type="Proteomes" id="UP000635983"/>
    </source>
</evidence>
<sequence>MNRKPIALFVAACALGLPFAAVYNSSSDAPETTLQQVLPLSTANAAESAPVAAETPAPAAGSVNGPAVAAPIDSPAGTAPAAADPAAPAAAANNERQTARGVVTAVHEATLSAGLASEITKMPFSEGQSFKKGDVLVEFNCERTKAESRAAEAAMQGEQKTVETNEELEKFNSIGKFDLLISVAKLNKAKAEYDALQAQMKQCKVTAPFAGRVTERMMRQYEFVQVGEPMLKIVDTGALELDLIIPSKWLQWLKPGSPFSFKVDETGQAFDGKVDRVLPSVDPVSKTMKIIGRFSGKSTGRTIPGMSGTATFTPEG</sequence>
<dbReference type="AlphaFoldDB" id="A0A917V0Y4"/>
<dbReference type="Gene3D" id="1.10.287.470">
    <property type="entry name" value="Helix hairpin bin"/>
    <property type="match status" value="1"/>
</dbReference>
<feature type="domain" description="Multidrug resistance protein MdtA-like barrel-sandwich hybrid" evidence="5">
    <location>
        <begin position="117"/>
        <end position="235"/>
    </location>
</feature>
<dbReference type="Gene3D" id="2.40.50.100">
    <property type="match status" value="1"/>
</dbReference>
<evidence type="ECO:0000256" key="3">
    <source>
        <dbReference type="SAM" id="MobiDB-lite"/>
    </source>
</evidence>
<gene>
    <name evidence="7" type="ORF">GCM10009304_39050</name>
</gene>
<proteinExistence type="inferred from homology"/>
<dbReference type="PANTHER" id="PTHR30469:SF15">
    <property type="entry name" value="HLYD FAMILY OF SECRETION PROTEINS"/>
    <property type="match status" value="1"/>
</dbReference>
<evidence type="ECO:0000256" key="1">
    <source>
        <dbReference type="ARBA" id="ARBA00009477"/>
    </source>
</evidence>